<reference evidence="2" key="1">
    <citation type="journal article" date="2010" name="Genome Biol.">
        <title>Genome sequence of the necrotrophic plant pathogen Pythium ultimum reveals original pathogenicity mechanisms and effector repertoire.</title>
        <authorList>
            <person name="Levesque C.A."/>
            <person name="Brouwer H."/>
            <person name="Cano L."/>
            <person name="Hamilton J.P."/>
            <person name="Holt C."/>
            <person name="Huitema E."/>
            <person name="Raffaele S."/>
            <person name="Robideau G.P."/>
            <person name="Thines M."/>
            <person name="Win J."/>
            <person name="Zerillo M.M."/>
            <person name="Beakes G.W."/>
            <person name="Boore J.L."/>
            <person name="Busam D."/>
            <person name="Dumas B."/>
            <person name="Ferriera S."/>
            <person name="Fuerstenberg S.I."/>
            <person name="Gachon C.M."/>
            <person name="Gaulin E."/>
            <person name="Govers F."/>
            <person name="Grenville-Briggs L."/>
            <person name="Horner N."/>
            <person name="Hostetler J."/>
            <person name="Jiang R.H."/>
            <person name="Johnson J."/>
            <person name="Krajaejun T."/>
            <person name="Lin H."/>
            <person name="Meijer H.J."/>
            <person name="Moore B."/>
            <person name="Morris P."/>
            <person name="Phuntmart V."/>
            <person name="Puiu D."/>
            <person name="Shetty J."/>
            <person name="Stajich J.E."/>
            <person name="Tripathy S."/>
            <person name="Wawra S."/>
            <person name="van West P."/>
            <person name="Whitty B.R."/>
            <person name="Coutinho P.M."/>
            <person name="Henrissat B."/>
            <person name="Martin F."/>
            <person name="Thomas P.D."/>
            <person name="Tyler B.M."/>
            <person name="De Vries R.P."/>
            <person name="Kamoun S."/>
            <person name="Yandell M."/>
            <person name="Tisserat N."/>
            <person name="Buell C.R."/>
        </authorList>
    </citation>
    <scope>NUCLEOTIDE SEQUENCE</scope>
    <source>
        <strain evidence="2">DAOM:BR144</strain>
    </source>
</reference>
<dbReference type="VEuPathDB" id="FungiDB:PYU1_G008655"/>
<dbReference type="InParanoid" id="K3WUM5"/>
<dbReference type="EMBL" id="GL376558">
    <property type="status" value="NOT_ANNOTATED_CDS"/>
    <property type="molecule type" value="Genomic_DNA"/>
</dbReference>
<dbReference type="eggNOG" id="ENOG502QUM4">
    <property type="taxonomic scope" value="Eukaryota"/>
</dbReference>
<protein>
    <submittedName>
        <fullName evidence="1">Uncharacterized protein</fullName>
    </submittedName>
</protein>
<reference evidence="2" key="2">
    <citation type="submission" date="2010-04" db="EMBL/GenBank/DDBJ databases">
        <authorList>
            <person name="Buell R."/>
            <person name="Hamilton J."/>
            <person name="Hostetler J."/>
        </authorList>
    </citation>
    <scope>NUCLEOTIDE SEQUENCE [LARGE SCALE GENOMIC DNA]</scope>
    <source>
        <strain evidence="2">DAOM:BR144</strain>
    </source>
</reference>
<keyword evidence="2" id="KW-1185">Reference proteome</keyword>
<dbReference type="Proteomes" id="UP000019132">
    <property type="component" value="Unassembled WGS sequence"/>
</dbReference>
<reference evidence="1" key="3">
    <citation type="submission" date="2015-02" db="UniProtKB">
        <authorList>
            <consortium name="EnsemblProtists"/>
        </authorList>
    </citation>
    <scope>IDENTIFICATION</scope>
    <source>
        <strain evidence="1">DAOM BR144</strain>
    </source>
</reference>
<evidence type="ECO:0000313" key="2">
    <source>
        <dbReference type="Proteomes" id="UP000019132"/>
    </source>
</evidence>
<organism evidence="1 2">
    <name type="scientific">Globisporangium ultimum (strain ATCC 200006 / CBS 805.95 / DAOM BR144)</name>
    <name type="common">Pythium ultimum</name>
    <dbReference type="NCBI Taxonomy" id="431595"/>
    <lineage>
        <taxon>Eukaryota</taxon>
        <taxon>Sar</taxon>
        <taxon>Stramenopiles</taxon>
        <taxon>Oomycota</taxon>
        <taxon>Peronosporomycetes</taxon>
        <taxon>Pythiales</taxon>
        <taxon>Pythiaceae</taxon>
        <taxon>Globisporangium</taxon>
    </lineage>
</organism>
<dbReference type="OMA" id="YACYDIT"/>
<sequence length="884" mass="101051">MHGSSDAVWFGAPETWPVEHCKVLYCISRYAQQAPNVRTSESWIRQLALLVLLYEGIDTGALRFDYSPNLVWVSFQQRTERRWLRISQEAKSVIDDLWEAKLVNGIKLSSLDYQPVTAYQVSMKGIAIVEQIPSAIKDLAHSFMYAPDAYPGEHPLPPQKLLHVRYDGNEFQLTSGDGAYTKMSSITESEDVSYVSSPYIPSCLRSNSTYRIEPTSNALRASESAHGHSMMIKDANESLVLAKVRALVGEWMPFGANQIAALNERLGSMERCQGGLFSSEIDRKPTETHFEVPTGLTQVKILDFDLTDFINFEAEIHTPEEEGVIQIENFGMHLHVSGALLYGVKIDAIMHRTEKDIPMDLLSRLLVDVHQDSSEIICDLLSRYQITVLDMIFMGKALQRNKYNLIMSTTITPKLPAYKYLDKGDRENELKQVLGEIYACYDITRDDVLFLGREGCLFSGPNAQKYEPLLTMFMGINSREIFIRNFFLRTFVLDDTLGSLRKQIKNYRHVPQNRGEIERSLSDAAKNTILLIECLQYLLESVEDLELPPVPLEVAGAKIYKALCLLERKNNILIRCKDSIKLIEKLRTQLDILLTKFESMSKEQLAEVSGDFDLNINHMVKTLTVRNRVHMNVKIVRMIFAGNLAFEIIDRLSGGTFNVANPEWFIKWIKKPLIDPPGLFLVLNLLWFKLVWMLLEAWLRKQSYNYEASIVVRACVDKRIHVGHLKRFLKKKTLQVGIFEYDEMAPELQTYVWTESAFPFQDAETLVQIVIDEKQQLLRSVRLQVACAIDNSKPVYTRKKSLQSQSSLRGRRRSSSLTNTLRENNVLEQFTNILRAEGVYPEKLAPLVRLGTSKNLFSIKDEFESLETSRARRRRGGLGSNKAK</sequence>
<dbReference type="AlphaFoldDB" id="K3WUM5"/>
<name>K3WUM5_GLOUD</name>
<dbReference type="HOGENOM" id="CLU_003859_0_0_1"/>
<proteinExistence type="predicted"/>
<dbReference type="EnsemblProtists" id="PYU1_T008672">
    <property type="protein sequence ID" value="PYU1_T008672"/>
    <property type="gene ID" value="PYU1_G008655"/>
</dbReference>
<accession>K3WUM5</accession>
<evidence type="ECO:0000313" key="1">
    <source>
        <dbReference type="EnsemblProtists" id="PYU1_T008672"/>
    </source>
</evidence>